<accession>I0BFD3</accession>
<reference evidence="1 2" key="1">
    <citation type="submission" date="2013-06" db="EMBL/GenBank/DDBJ databases">
        <title>Complete genome sequence of Paenibacillus mucilaginosus K02.</title>
        <authorList>
            <person name="Xiao B."/>
            <person name="Sun L."/>
            <person name="Xiao L."/>
            <person name="Lian B."/>
        </authorList>
    </citation>
    <scope>NUCLEOTIDE SEQUENCE [LARGE SCALE GENOMIC DNA]</scope>
    <source>
        <strain evidence="1 2">K02</strain>
    </source>
</reference>
<protein>
    <recommendedName>
        <fullName evidence="3">UDP-N-acetylmuramoylalanine--D-glutamate ligase</fullName>
    </recommendedName>
</protein>
<dbReference type="RefSeq" id="WP_014650156.1">
    <property type="nucleotide sequence ID" value="NC_017672.3"/>
</dbReference>
<name>I0BFD3_9BACL</name>
<proteinExistence type="predicted"/>
<dbReference type="InterPro" id="IPR009910">
    <property type="entry name" value="DUF1450"/>
</dbReference>
<organism evidence="1 2">
    <name type="scientific">Paenibacillus mucilaginosus K02</name>
    <dbReference type="NCBI Taxonomy" id="997761"/>
    <lineage>
        <taxon>Bacteria</taxon>
        <taxon>Bacillati</taxon>
        <taxon>Bacillota</taxon>
        <taxon>Bacilli</taxon>
        <taxon>Bacillales</taxon>
        <taxon>Paenibacillaceae</taxon>
        <taxon>Paenibacillus</taxon>
    </lineage>
</organism>
<dbReference type="AlphaFoldDB" id="I0BFD3"/>
<sequence>MEDRILEFCAGNTMRYQLYDDLLRLKEKQYDIRIIGCMGRCRECREHPFALLDGRVLALEKGARQP</sequence>
<dbReference type="EMBL" id="CP003422">
    <property type="protein sequence ID" value="AFH61080.1"/>
    <property type="molecule type" value="Genomic_DNA"/>
</dbReference>
<gene>
    <name evidence="1" type="ORF">B2K_10150</name>
</gene>
<dbReference type="Proteomes" id="UP000007392">
    <property type="component" value="Chromosome"/>
</dbReference>
<dbReference type="Pfam" id="PF07293">
    <property type="entry name" value="DUF1450"/>
    <property type="match status" value="1"/>
</dbReference>
<evidence type="ECO:0000313" key="1">
    <source>
        <dbReference type="EMBL" id="AFH61080.1"/>
    </source>
</evidence>
<dbReference type="HOGENOM" id="CLU_2827066_0_0_9"/>
<evidence type="ECO:0000313" key="2">
    <source>
        <dbReference type="Proteomes" id="UP000007392"/>
    </source>
</evidence>
<dbReference type="KEGG" id="pmw:B2K_10150"/>
<evidence type="ECO:0008006" key="3">
    <source>
        <dbReference type="Google" id="ProtNLM"/>
    </source>
</evidence>